<keyword evidence="2" id="KW-1185">Reference proteome</keyword>
<proteinExistence type="predicted"/>
<comment type="caution">
    <text evidence="1">The sequence shown here is derived from an EMBL/GenBank/DDBJ whole genome shotgun (WGS) entry which is preliminary data.</text>
</comment>
<accession>A0ACC1IAB5</accession>
<evidence type="ECO:0000313" key="2">
    <source>
        <dbReference type="Proteomes" id="UP001150581"/>
    </source>
</evidence>
<organism evidence="1 2">
    <name type="scientific">Kickxella alabastrina</name>
    <dbReference type="NCBI Taxonomy" id="61397"/>
    <lineage>
        <taxon>Eukaryota</taxon>
        <taxon>Fungi</taxon>
        <taxon>Fungi incertae sedis</taxon>
        <taxon>Zoopagomycota</taxon>
        <taxon>Kickxellomycotina</taxon>
        <taxon>Kickxellomycetes</taxon>
        <taxon>Kickxellales</taxon>
        <taxon>Kickxellaceae</taxon>
        <taxon>Kickxella</taxon>
    </lineage>
</organism>
<dbReference type="Proteomes" id="UP001150581">
    <property type="component" value="Unassembled WGS sequence"/>
</dbReference>
<gene>
    <name evidence="1" type="primary">YPD1_1</name>
    <name evidence="1" type="ORF">LPJ66_006916</name>
</gene>
<dbReference type="EMBL" id="JANBPG010001156">
    <property type="protein sequence ID" value="KAJ1891447.1"/>
    <property type="molecule type" value="Genomic_DNA"/>
</dbReference>
<name>A0ACC1IAB5_9FUNG</name>
<sequence>MDKAFRAKDLSKLSSLGHFLKGSSATIGIKKGAEGEGTVDKEEALRLIECELRTGKEEYQKAEEFLQFFYEADPGDDEDDDA</sequence>
<protein>
    <submittedName>
        <fullName evidence="1">Phosphorelay intermediate protein</fullName>
    </submittedName>
</protein>
<evidence type="ECO:0000313" key="1">
    <source>
        <dbReference type="EMBL" id="KAJ1891447.1"/>
    </source>
</evidence>
<reference evidence="1" key="1">
    <citation type="submission" date="2022-07" db="EMBL/GenBank/DDBJ databases">
        <title>Phylogenomic reconstructions and comparative analyses of Kickxellomycotina fungi.</title>
        <authorList>
            <person name="Reynolds N.K."/>
            <person name="Stajich J.E."/>
            <person name="Barry K."/>
            <person name="Grigoriev I.V."/>
            <person name="Crous P."/>
            <person name="Smith M.E."/>
        </authorList>
    </citation>
    <scope>NUCLEOTIDE SEQUENCE</scope>
    <source>
        <strain evidence="1">Benny 63K</strain>
    </source>
</reference>